<keyword evidence="3" id="KW-1185">Reference proteome</keyword>
<dbReference type="CDD" id="cd04301">
    <property type="entry name" value="NAT_SF"/>
    <property type="match status" value="1"/>
</dbReference>
<dbReference type="Gene3D" id="3.40.630.30">
    <property type="match status" value="1"/>
</dbReference>
<dbReference type="PANTHER" id="PTHR43451">
    <property type="entry name" value="ACETYLTRANSFERASE (GNAT) FAMILY PROTEIN"/>
    <property type="match status" value="1"/>
</dbReference>
<keyword evidence="2" id="KW-0012">Acyltransferase</keyword>
<evidence type="ECO:0000313" key="3">
    <source>
        <dbReference type="Proteomes" id="UP001529491"/>
    </source>
</evidence>
<dbReference type="GO" id="GO:0016746">
    <property type="term" value="F:acyltransferase activity"/>
    <property type="evidence" value="ECO:0007669"/>
    <property type="project" value="UniProtKB-KW"/>
</dbReference>
<dbReference type="InterPro" id="IPR000182">
    <property type="entry name" value="GNAT_dom"/>
</dbReference>
<dbReference type="InterPro" id="IPR016181">
    <property type="entry name" value="Acyl_CoA_acyltransferase"/>
</dbReference>
<gene>
    <name evidence="2" type="ORF">RGE70_05130</name>
</gene>
<proteinExistence type="predicted"/>
<dbReference type="EC" id="2.3.1.-" evidence="2"/>
<sequence length="165" mass="19376">MLKIIPYQKCYARQVSQLYHLAINSIENSVYSQAEKQAWSYAPRSEYHWHKRLSRSKSWLMIDDERTQLGLPVCCGMINIETHFHSLGYIDSLYVHPDYQRQGIAAALFNQLQSWARITKVRELSVDASKLSKPLFLTHGFKQRHRSYQEKRGQIIMGFLMSKPL</sequence>
<reference evidence="2 3" key="1">
    <citation type="submission" date="2023-10" db="EMBL/GenBank/DDBJ databases">
        <title>Complete genome sequence of Shewanella sp. DAU334.</title>
        <authorList>
            <person name="Lee Y.-S."/>
            <person name="Jeong H.-R."/>
            <person name="Hwang E.-J."/>
            <person name="Choi Y.-L."/>
            <person name="Kim G.-D."/>
        </authorList>
    </citation>
    <scope>NUCLEOTIDE SEQUENCE [LARGE SCALE GENOMIC DNA]</scope>
    <source>
        <strain evidence="2 3">DAU334</strain>
    </source>
</reference>
<keyword evidence="2" id="KW-0808">Transferase</keyword>
<evidence type="ECO:0000313" key="2">
    <source>
        <dbReference type="EMBL" id="WOT06188.1"/>
    </source>
</evidence>
<protein>
    <submittedName>
        <fullName evidence="2">GNAT family N-acetyltransferase</fullName>
        <ecNumber evidence="2">2.3.1.-</ecNumber>
    </submittedName>
</protein>
<dbReference type="SUPFAM" id="SSF55729">
    <property type="entry name" value="Acyl-CoA N-acyltransferases (Nat)"/>
    <property type="match status" value="1"/>
</dbReference>
<organism evidence="2 3">
    <name type="scientific">Shewanella youngdeokensis</name>
    <dbReference type="NCBI Taxonomy" id="2999068"/>
    <lineage>
        <taxon>Bacteria</taxon>
        <taxon>Pseudomonadati</taxon>
        <taxon>Pseudomonadota</taxon>
        <taxon>Gammaproteobacteria</taxon>
        <taxon>Alteromonadales</taxon>
        <taxon>Shewanellaceae</taxon>
        <taxon>Shewanella</taxon>
    </lineage>
</organism>
<dbReference type="PANTHER" id="PTHR43451:SF1">
    <property type="entry name" value="ACETYLTRANSFERASE"/>
    <property type="match status" value="1"/>
</dbReference>
<dbReference type="Proteomes" id="UP001529491">
    <property type="component" value="Chromosome"/>
</dbReference>
<feature type="domain" description="N-acetyltransferase" evidence="1">
    <location>
        <begin position="21"/>
        <end position="165"/>
    </location>
</feature>
<evidence type="ECO:0000259" key="1">
    <source>
        <dbReference type="PROSITE" id="PS51186"/>
    </source>
</evidence>
<accession>A0ABZ0K0V1</accession>
<dbReference type="EMBL" id="CP136522">
    <property type="protein sequence ID" value="WOT06188.1"/>
    <property type="molecule type" value="Genomic_DNA"/>
</dbReference>
<dbReference type="PROSITE" id="PS51186">
    <property type="entry name" value="GNAT"/>
    <property type="match status" value="1"/>
</dbReference>
<dbReference type="RefSeq" id="WP_310470459.1">
    <property type="nucleotide sequence ID" value="NZ_CP136522.1"/>
</dbReference>
<dbReference type="InterPro" id="IPR052564">
    <property type="entry name" value="N-acetyltrans/Recomb-assoc"/>
</dbReference>
<name>A0ABZ0K0V1_9GAMM</name>
<dbReference type="Pfam" id="PF13673">
    <property type="entry name" value="Acetyltransf_10"/>
    <property type="match status" value="1"/>
</dbReference>